<comment type="caution">
    <text evidence="2">The sequence shown here is derived from an EMBL/GenBank/DDBJ whole genome shotgun (WGS) entry which is preliminary data.</text>
</comment>
<protein>
    <recommendedName>
        <fullName evidence="1">LysR substrate-binding domain-containing protein</fullName>
    </recommendedName>
</protein>
<dbReference type="InterPro" id="IPR005119">
    <property type="entry name" value="LysR_subst-bd"/>
</dbReference>
<evidence type="ECO:0000259" key="1">
    <source>
        <dbReference type="Pfam" id="PF03466"/>
    </source>
</evidence>
<name>A0A370L6C8_9HYPH</name>
<dbReference type="PANTHER" id="PTHR30427">
    <property type="entry name" value="TRANSCRIPTIONAL ACTIVATOR PROTEIN LYSR"/>
    <property type="match status" value="1"/>
</dbReference>
<accession>A0A370L6C8</accession>
<dbReference type="OrthoDB" id="8479870at2"/>
<sequence>MSEIFSRQGLAYDMRIKARFGTTVCSLVRAGLGIAVIDQLTVAHGSMQGIVAVPIEEPTQFQTYVAIKNDKAPSLNAETFVKLLREEMNAVVSPRPAQSRVDVAQKITSG</sequence>
<evidence type="ECO:0000313" key="3">
    <source>
        <dbReference type="Proteomes" id="UP000255207"/>
    </source>
</evidence>
<gene>
    <name evidence="2" type="ORF">DWE98_13450</name>
</gene>
<dbReference type="Gene3D" id="3.40.190.290">
    <property type="match status" value="1"/>
</dbReference>
<organism evidence="2 3">
    <name type="scientific">Bosea caraganae</name>
    <dbReference type="NCBI Taxonomy" id="2763117"/>
    <lineage>
        <taxon>Bacteria</taxon>
        <taxon>Pseudomonadati</taxon>
        <taxon>Pseudomonadota</taxon>
        <taxon>Alphaproteobacteria</taxon>
        <taxon>Hyphomicrobiales</taxon>
        <taxon>Boseaceae</taxon>
        <taxon>Bosea</taxon>
    </lineage>
</organism>
<reference evidence="3" key="1">
    <citation type="submission" date="2018-07" db="EMBL/GenBank/DDBJ databases">
        <authorList>
            <person name="Safronova V.I."/>
            <person name="Chirak E.R."/>
            <person name="Sazanova A.L."/>
        </authorList>
    </citation>
    <scope>NUCLEOTIDE SEQUENCE [LARGE SCALE GENOMIC DNA]</scope>
    <source>
        <strain evidence="3">RCAM04685</strain>
    </source>
</reference>
<evidence type="ECO:0000313" key="2">
    <source>
        <dbReference type="EMBL" id="RDJ24676.1"/>
    </source>
</evidence>
<dbReference type="PANTHER" id="PTHR30427:SF1">
    <property type="entry name" value="TRANSCRIPTIONAL ACTIVATOR PROTEIN LYSR"/>
    <property type="match status" value="1"/>
</dbReference>
<dbReference type="AlphaFoldDB" id="A0A370L6C8"/>
<dbReference type="GO" id="GO:0010628">
    <property type="term" value="P:positive regulation of gene expression"/>
    <property type="evidence" value="ECO:0007669"/>
    <property type="project" value="TreeGrafter"/>
</dbReference>
<feature type="domain" description="LysR substrate-binding" evidence="1">
    <location>
        <begin position="3"/>
        <end position="88"/>
    </location>
</feature>
<proteinExistence type="predicted"/>
<dbReference type="Proteomes" id="UP000255207">
    <property type="component" value="Unassembled WGS sequence"/>
</dbReference>
<keyword evidence="3" id="KW-1185">Reference proteome</keyword>
<dbReference type="Pfam" id="PF03466">
    <property type="entry name" value="LysR_substrate"/>
    <property type="match status" value="1"/>
</dbReference>
<dbReference type="GO" id="GO:0043565">
    <property type="term" value="F:sequence-specific DNA binding"/>
    <property type="evidence" value="ECO:0007669"/>
    <property type="project" value="TreeGrafter"/>
</dbReference>
<dbReference type="RefSeq" id="WP_114829772.1">
    <property type="nucleotide sequence ID" value="NZ_QQTO01000033.1"/>
</dbReference>
<dbReference type="EMBL" id="QQTP01000006">
    <property type="protein sequence ID" value="RDJ24676.1"/>
    <property type="molecule type" value="Genomic_DNA"/>
</dbReference>
<dbReference type="SUPFAM" id="SSF53850">
    <property type="entry name" value="Periplasmic binding protein-like II"/>
    <property type="match status" value="1"/>
</dbReference>